<dbReference type="Pfam" id="PF06439">
    <property type="entry name" value="3keto-disac_hyd"/>
    <property type="match status" value="2"/>
</dbReference>
<dbReference type="InterPro" id="IPR010496">
    <property type="entry name" value="AL/BT2_dom"/>
</dbReference>
<reference evidence="4" key="1">
    <citation type="submission" date="2016-11" db="EMBL/GenBank/DDBJ databases">
        <authorList>
            <person name="Varghese N."/>
            <person name="Submissions S."/>
        </authorList>
    </citation>
    <scope>NUCLEOTIDE SEQUENCE [LARGE SCALE GENOMIC DNA]</scope>
    <source>
        <strain evidence="4">ACAM 48</strain>
    </source>
</reference>
<keyword evidence="4" id="KW-1185">Reference proteome</keyword>
<dbReference type="STRING" id="143223.SAMN05878281_2468"/>
<protein>
    <recommendedName>
        <fullName evidence="2">3-keto-alpha-glucoside-1,2-lyase/3-keto-2-hydroxy-glucal hydratase domain-containing protein</fullName>
    </recommendedName>
</protein>
<dbReference type="RefSeq" id="WP_079735494.1">
    <property type="nucleotide sequence ID" value="NZ_LT670848.1"/>
</dbReference>
<dbReference type="Gene3D" id="2.60.120.560">
    <property type="entry name" value="Exo-inulinase, domain 1"/>
    <property type="match status" value="2"/>
</dbReference>
<gene>
    <name evidence="3" type="ORF">SAMN05878281_2468</name>
</gene>
<dbReference type="Proteomes" id="UP000190235">
    <property type="component" value="Chromosome I"/>
</dbReference>
<name>A0A1M7MFX5_9FLAO</name>
<feature type="chain" id="PRO_5012500636" description="3-keto-alpha-glucoside-1,2-lyase/3-keto-2-hydroxy-glucal hydratase domain-containing protein" evidence="1">
    <location>
        <begin position="19"/>
        <end position="452"/>
    </location>
</feature>
<accession>A0A1M7MFX5</accession>
<sequence length="452" mass="50896">MKNLIILLVTAFILTSCAESQKDDTPWKKLFDEENLDGWSKKGGDAEYRVENSAIIGTTAHNTPNTFLTTNKDYEDFILELDFKVHSSMNSGVQIRSNSLDDYMDGRVHGYQVEIDPSDRAWSGGIYDEARRGWLVDLKENPDAQKAFKQNEWNTYRIEAIGDTIKTWINGEPAAHLIDDKTSKGFIALQVHSIGEDAEAGTEVMWKNIKILTEDLDKYSTETPLEPIKTKNSLTTAEKDNGWEMLWDGETTEGWRGARLDEFPEEGWKIEDGVLTVLASGGGESEAGGDIVTKELYGDFELKVDFKITEGANSGIKYFVDTDLNKGPGSSIGLEYQILDDERHPDAKLGNHEGSRTMASLYDLIQANPDKPVNPVGEWNTARIVSKGNKVEHWLNGEKVLEYERKSEEYRQLVSESKYVDWPNFGEANEGHILLQDHGNKVSFKNIKIKAE</sequence>
<feature type="domain" description="3-keto-alpha-glucoside-1,2-lyase/3-keto-2-hydroxy-glucal hydratase" evidence="2">
    <location>
        <begin position="242"/>
        <end position="450"/>
    </location>
</feature>
<dbReference type="GO" id="GO:0016787">
    <property type="term" value="F:hydrolase activity"/>
    <property type="evidence" value="ECO:0007669"/>
    <property type="project" value="InterPro"/>
</dbReference>
<evidence type="ECO:0000259" key="2">
    <source>
        <dbReference type="Pfam" id="PF06439"/>
    </source>
</evidence>
<dbReference type="AlphaFoldDB" id="A0A1M7MFX5"/>
<feature type="domain" description="3-keto-alpha-glucoside-1,2-lyase/3-keto-2-hydroxy-glucal hydratase" evidence="2">
    <location>
        <begin position="27"/>
        <end position="211"/>
    </location>
</feature>
<evidence type="ECO:0000313" key="3">
    <source>
        <dbReference type="EMBL" id="SHM89831.1"/>
    </source>
</evidence>
<evidence type="ECO:0000256" key="1">
    <source>
        <dbReference type="SAM" id="SignalP"/>
    </source>
</evidence>
<dbReference type="EMBL" id="LT670848">
    <property type="protein sequence ID" value="SHM89831.1"/>
    <property type="molecule type" value="Genomic_DNA"/>
</dbReference>
<evidence type="ECO:0000313" key="4">
    <source>
        <dbReference type="Proteomes" id="UP000190235"/>
    </source>
</evidence>
<feature type="signal peptide" evidence="1">
    <location>
        <begin position="1"/>
        <end position="18"/>
    </location>
</feature>
<organism evidence="3 4">
    <name type="scientific">Salegentibacter salegens</name>
    <dbReference type="NCBI Taxonomy" id="143223"/>
    <lineage>
        <taxon>Bacteria</taxon>
        <taxon>Pseudomonadati</taxon>
        <taxon>Bacteroidota</taxon>
        <taxon>Flavobacteriia</taxon>
        <taxon>Flavobacteriales</taxon>
        <taxon>Flavobacteriaceae</taxon>
        <taxon>Salegentibacter</taxon>
    </lineage>
</organism>
<dbReference type="OrthoDB" id="9806233at2"/>
<proteinExistence type="predicted"/>
<dbReference type="PROSITE" id="PS51257">
    <property type="entry name" value="PROKAR_LIPOPROTEIN"/>
    <property type="match status" value="1"/>
</dbReference>
<keyword evidence="1" id="KW-0732">Signal</keyword>